<dbReference type="Gene3D" id="2.60.120.620">
    <property type="entry name" value="q2cbj1_9rhob like domain"/>
    <property type="match status" value="1"/>
</dbReference>
<sequence length="394" mass="45785">MDLSNIKTTNINHIKNILDEYGVAILEDYFSDDYADKVFDSAKKWLIDLKIGLTNDVSTWISRNMPYGPRYGMYQSFISHAPVFWELREKFYPLFQKVLGEDDLLTSIDGASIFPTINSPKNKQDWAHIDQTVSSDLMCYQSQFVATDTNASFVCTPQSHKFHQNILSRFKINSTNNWHKFTETEVLELKSIFKSNYQIPIHTKKGSVIFWDSRTIHSAKYPDTKENGWRSVFYISMRSIDTFSSSNIDTIKNAVINGKTTNHWGSVIFKTIDRYKRKNNDVSNLAINSKKLSFYTRMTHLQKKMCAFKIDLTTNAIKNVHDECVYILNMCIKESVISYALYQSIINFVINCKSNCLIKTLQQMLIKFYCTKEMQIEEIVEFVNKNSKLKTIDV</sequence>
<dbReference type="SUPFAM" id="SSF51197">
    <property type="entry name" value="Clavaminate synthase-like"/>
    <property type="match status" value="1"/>
</dbReference>
<evidence type="ECO:0000313" key="1">
    <source>
        <dbReference type="EMBL" id="QKU33536.1"/>
    </source>
</evidence>
<reference evidence="1" key="2">
    <citation type="journal article" date="2018" name="Nat. Commun.">
        <title>Tailed giant Tupanvirus possesses the most complete translational apparatus of the known virosphere.</title>
        <authorList>
            <person name="Abrahao J."/>
            <person name="Silva L."/>
            <person name="Silva L.S."/>
            <person name="Khalil J.Y.B."/>
            <person name="Rodrigues R."/>
            <person name="Arantes T."/>
            <person name="Assis F."/>
            <person name="Boratto P."/>
            <person name="Andrade M."/>
            <person name="Kroon E.G."/>
            <person name="Ribeiro B."/>
            <person name="Bergier I."/>
            <person name="Seligmann H."/>
            <person name="Ghigo E."/>
            <person name="Colson P."/>
            <person name="Levasseur A."/>
            <person name="Kroemer G."/>
            <person name="Raoult D."/>
            <person name="La Scola B."/>
        </authorList>
    </citation>
    <scope>NUCLEOTIDE SEQUENCE [LARGE SCALE GENOMIC DNA]</scope>
    <source>
        <strain evidence="1">Deep ocean</strain>
    </source>
</reference>
<dbReference type="EMBL" id="MF405918">
    <property type="protein sequence ID" value="QKU33536.1"/>
    <property type="molecule type" value="Genomic_DNA"/>
</dbReference>
<dbReference type="PANTHER" id="PTHR31630:SF6">
    <property type="entry name" value="PHYTANOYL-COA DIOXYGENASE-RELATED"/>
    <property type="match status" value="1"/>
</dbReference>
<organism evidence="1">
    <name type="scientific">Tupanvirus deep ocean</name>
    <dbReference type="NCBI Taxonomy" id="2126984"/>
    <lineage>
        <taxon>Viruses</taxon>
        <taxon>Varidnaviria</taxon>
        <taxon>Bamfordvirae</taxon>
        <taxon>Nucleocytoviricota</taxon>
        <taxon>Megaviricetes</taxon>
        <taxon>Imitervirales</taxon>
        <taxon>Mimiviridae</taxon>
        <taxon>Megamimivirinae</taxon>
        <taxon>Tupanvirus</taxon>
        <taxon>Tupanvirus altamarinense</taxon>
    </lineage>
</organism>
<dbReference type="RefSeq" id="YP_010780136.1">
    <property type="nucleotide sequence ID" value="NC_075038.1"/>
</dbReference>
<dbReference type="KEGG" id="vg:80516827"/>
<name>A0A6N1NN31_9VIRU</name>
<accession>A0A6N1NN31</accession>
<evidence type="ECO:0008006" key="2">
    <source>
        <dbReference type="Google" id="ProtNLM"/>
    </source>
</evidence>
<protein>
    <recommendedName>
        <fullName evidence="2">Phytanoyl-CoA dioxygenase</fullName>
    </recommendedName>
</protein>
<dbReference type="PANTHER" id="PTHR31630">
    <property type="entry name" value="PHYTANOYL-COA DIOXYGENASE-RELATED-RELATED"/>
    <property type="match status" value="1"/>
</dbReference>
<proteinExistence type="predicted"/>
<reference evidence="1" key="1">
    <citation type="submission" date="2017-06" db="EMBL/GenBank/DDBJ databases">
        <authorList>
            <person name="Assis F.L."/>
            <person name="Abrahao J.S."/>
            <person name="Silva L."/>
            <person name="Khalil J.B."/>
            <person name="Rodrigues R."/>
            <person name="Silva L.S."/>
            <person name="Boratto P."/>
            <person name="Andrade M."/>
            <person name="Kroon E.G."/>
            <person name="Ribeiro B."/>
            <person name="Bergier I."/>
            <person name="Seligmann H."/>
            <person name="Ghigo E."/>
            <person name="Colson P."/>
            <person name="Levasseur A."/>
            <person name="Raoult D."/>
            <person name="Scola B.L."/>
        </authorList>
    </citation>
    <scope>NUCLEOTIDE SEQUENCE</scope>
    <source>
        <strain evidence="1">Deep ocean</strain>
    </source>
</reference>
<dbReference type="GeneID" id="80516827"/>